<evidence type="ECO:0000256" key="2">
    <source>
        <dbReference type="ARBA" id="ARBA00023157"/>
    </source>
</evidence>
<name>A0ABM5ESG1_9SAUR</name>
<dbReference type="SUPFAM" id="SSF57567">
    <property type="entry name" value="Serine protease inhibitors"/>
    <property type="match status" value="6"/>
</dbReference>
<evidence type="ECO:0000313" key="6">
    <source>
        <dbReference type="RefSeq" id="XP_072836076.1"/>
    </source>
</evidence>
<dbReference type="SMART" id="SM00214">
    <property type="entry name" value="VWC"/>
    <property type="match status" value="4"/>
</dbReference>
<dbReference type="Pfam" id="PF00094">
    <property type="entry name" value="VWD"/>
    <property type="match status" value="7"/>
</dbReference>
<feature type="domain" description="VWFD" evidence="4">
    <location>
        <begin position="474"/>
        <end position="654"/>
    </location>
</feature>
<dbReference type="Pfam" id="PF01826">
    <property type="entry name" value="TIL"/>
    <property type="match status" value="6"/>
</dbReference>
<keyword evidence="5" id="KW-1185">Reference proteome</keyword>
<feature type="domain" description="VWFD" evidence="4">
    <location>
        <begin position="2060"/>
        <end position="2238"/>
    </location>
</feature>
<dbReference type="Pfam" id="PF17517">
    <property type="entry name" value="IgGFc_binding"/>
    <property type="match status" value="1"/>
</dbReference>
<dbReference type="InterPro" id="IPR025615">
    <property type="entry name" value="TILa_dom"/>
</dbReference>
<dbReference type="SMART" id="SM00215">
    <property type="entry name" value="VWC_out"/>
    <property type="match status" value="6"/>
</dbReference>
<evidence type="ECO:0000256" key="3">
    <source>
        <dbReference type="ARBA" id="ARBA00023180"/>
    </source>
</evidence>
<evidence type="ECO:0000259" key="4">
    <source>
        <dbReference type="PROSITE" id="PS51233"/>
    </source>
</evidence>
<protein>
    <submittedName>
        <fullName evidence="6">IgGFc-binding protein-like</fullName>
    </submittedName>
</protein>
<dbReference type="PANTHER" id="PTHR11339:SF244">
    <property type="entry name" value="IGGFC-BINDING PROTEIN"/>
    <property type="match status" value="1"/>
</dbReference>
<dbReference type="SUPFAM" id="SSF57603">
    <property type="entry name" value="FnI-like domain"/>
    <property type="match status" value="1"/>
</dbReference>
<evidence type="ECO:0000313" key="5">
    <source>
        <dbReference type="Proteomes" id="UP001652642"/>
    </source>
</evidence>
<dbReference type="Gene3D" id="2.10.25.10">
    <property type="entry name" value="Laminin"/>
    <property type="match status" value="6"/>
</dbReference>
<dbReference type="InterPro" id="IPR035234">
    <property type="entry name" value="IgGFc-bd_N"/>
</dbReference>
<dbReference type="InterPro" id="IPR001007">
    <property type="entry name" value="VWF_dom"/>
</dbReference>
<gene>
    <name evidence="6" type="primary">LOC110091485</name>
</gene>
<dbReference type="RefSeq" id="XP_072836076.1">
    <property type="nucleotide sequence ID" value="XM_072979975.1"/>
</dbReference>
<sequence length="3005" mass="327189">MPYYAKQLDFGQSVENSGVSLSTVETKHFHLFLTGAYGTGSCGREFITTFMQNYFTSPTKFQLLITGYHPATTVTVTVKKSLFQKTVSVNTGETVSVVLPDSTEMVGGSICNGTVLIEADKNISVFSHSHRDYTSGATIVYPVEQLGTQYYVVTPIGALANTFKEFAVVAYRFPARIDILLKGTVVFQGRVYPAGSRLVVDLHAFQTIQVQSSSDLSGTKVVSNASVAVLSGHSCAVKHTSCDHVVEQLLPVSSWGTTFIVPPLSFQPRDDIAYITASQDTCIKYQSGNRHGSYNVVAGQVIMVDVQPSQPLYFSANAGIQVVFFFTGATVGSQSYDPFIINIPSISSYHTSYHLRGMAHYYNYAVLIAKTSESSGLTLENKPIGNIQWKPIPGTEYSWGEYKLDSKDTNLSLQHPNAPFGLYILGFLNYDGYGFVAPCSCGKPAPSCDDIQCRKKERCEILDEQPVCVPESESSCWAQGDPHYHTFDGRNFDFMGTCTYTIAKMCSRNTTLPSFTIEAKNENRGNTRVSYVGSVTVSVYNITISVVRNEVGLVRVNNQRSRLPISLNEGKLHLYQRAGSVVIETDFTLRVSYDWNSYLVVKISSSFSESICGLCGNYNGDPKDDFTTPEGSLASSPVEFGRSWKVEDGDRFCWDDCHGECKTCSPEMASKYEAEPFCGWISKGGNGPFSQCHSVVSPEIFLQNCVYDLCLNDGRQDVLCEALESYAQTCQREGVAISDWRTSANCPLSCPENSQYKPCTAPCPATCNNPAGPKNCSSLPCAPGCECNDGFVLDAGKCIPKAACGCVFEGKLFALGEQFWKDGTCTRRCLCDPETKSVTCQAASCKSGEQCRVEDGILGCYPTGYATCSASGDPHYVTFDGQRFDFQGTCIYQFTGLCQNRTDLVDFQILVQNDHRGSQAVSFTRTVEIHVYGTVIVISRENPGKVMVNGLLTNLPHSTGNDRISLYKRGQEVVAQTDFHLTVAFDCQSRVTVTVPSSYAGALCGLCGNYNGNKHDEMTMPGGQLAANPSAFGQSWKVRDVPGCSEVDKGECSELATIESHQRKLNSQCGLILAKEGPFRECHSKIDPEGYFRDCVYDYCFFEGQQTVICQLIVSYATACQAAGVTIYPWRSDTFCSPSCGSNSHYELCAQGSVQTCGSLYVPIPSLAKCQESCVCNEDFVLSGDQCVPQSQCGCFHQGHYYPAGEAFYPSCHEHCVCQAGGILKCGPFSCGPHEECRLSGGVRKCHPVGNATCSASGDPHYLSFDGLAFDFQGTCTYILAQASTDNGTLVPFIVTVENEPWGNGKVSVTKMVSVTVHGITLTLLQNKKGQVKVNGIVNSLPITFSGGKLRAYQHGTKVLIEAAFGLTVAYDLVYHVTVTIPGSYQGQTQGLCGNYNGRKDDEFLLPDGKIASDVAAFGAAWKVPVPGADGSCSDGCSGNNCPVCEERKKEVFKQRNYCGILTASDGPFRNCHSKVDPSVYFNDCIYDLCLGNGDSPVLCQSIQSYVSACQDAGVSVEPWRTPSFCPLSCPANSHYEVCANLCSTSCAKITDATPCPETCAEGCQCDYGFFFDGFGCVRAQECGCFKNGVYYTPNEKVLLNACQTSCICSPGQGVICESHSCATDESCKIEEGVMSCINKDPCKALKCREKETCQIEEDQATCVPDFTGSCWGWGDPHYHTFDGMNFDFQGTCTYTIAKYCGNDCTLVPFSVEEKNDNRGNQAVSYVRLTNIYVYGYKVSIYKQETGRVRLNDTIVSLPLTLEDGKIRLYQSGPKAVLLTDFGLQVTYDWNAHLIINLPSSYYGAMCGLCGDFNQNPRDDMIFPNGTKASSIISWASSWRVEDRDPFCWDYCKGNCPTCDGNKRKLYGNEDYCGLINKTSEGPFRECHAIVNPDDFFDSCIYDVCLNGGASNILCQALEAYATTCRKAGATIYDWRTPSGCVLPCSENSHYEFCGHACAATCSDRTAPSFCKEPCLETCQCNDGYVLSIDKCMPVGSCGCTYNGFYYKPGEEFWADELCTSHCTCDSTLGMVVCKPAGCKANERCTVDDGIRGCHPINFATCSASGDPHYTTFDGKRYDFMGTCIYQLTGYCSDDPTLIPFTVNVENNNRGNKKVSYTKVVTLEAYNITIMLSQAHPRKIQVNEVFVNLPFYHEDKVQAYIRGNEAFVKTGFDVTLTFDWNSYVKVTVPSTYTNALCGLCGNNNLNPNDDLTKKDGSQTSNVSQFAESWKVADVPGCSQVCTTDCPVCGEAQKETYKGDQYCGILIKTNGPFRRCHETIDPTPYFNDCVFDTCQYQGQLDTSCHAISVYVAACQALGIPVEEWRSESFCSPACPLNFHYELCGHGCPETCHGLSAPYGCKPSCKEGCYCNPGFLLSGDQCVPVGNCGCLFEGKYYKQGEDFYPHSSCQERCHCGSNGVVECRNDPCGAHEECKVENGILGCHPAGTGQCSVASGSHYLTLDGLAYDFQGTCVYVLVNVDGKDSQAPANFSVLVENGMSMVKMVLVSFGGHSVVIERAAQWSIKVDGELYMLPMRTTDGKLWANREGNNAIIQTDFGLQVLYDASSFVLVSVPSTYQGHVRGLCGNFNKNKTDEFILPSGKSTQSVEEFGAAWKVPLEGTSCIDGCEGQCPICGAAQTEPYHPESSCGMIQATSGPFKDCHSVVNPAEYFSHCLYDMCAASGSGEALCRSLQAYVAACQEAGVAVGAWRTETFCPLTCPSNSHYELCTRTCDFTCASLSSPGQCTSQCFEGCQCDPDYLFDGDRCVPLENCGCVHDGHYIKAGENLLLEGCLNNCTCHTLSQLVCEETSCQVGDICSLHNGVRGCTRPKGECIISPGARMTSFDGTSGEILYNGVYEVASLCDQNDPFWFRIIAVVQECSDWDLSAVPTIHVFFQGVFITVKLNKDTWVNGHHVSLPVEASGDVSVSLSHDGVVIDLASEVKVLLRPCGEVKVEVSGSLEGKLCASCGNFNGNSADDLELPDGKIAGNLAEVIDAWKALDFSGCED</sequence>
<dbReference type="InterPro" id="IPR001846">
    <property type="entry name" value="VWF_type-D"/>
</dbReference>
<reference evidence="6" key="1">
    <citation type="submission" date="2025-08" db="UniProtKB">
        <authorList>
            <consortium name="RefSeq"/>
        </authorList>
    </citation>
    <scope>IDENTIFICATION</scope>
</reference>
<evidence type="ECO:0000256" key="1">
    <source>
        <dbReference type="ARBA" id="ARBA00022737"/>
    </source>
</evidence>
<keyword evidence="1" id="KW-0677">Repeat</keyword>
<dbReference type="PROSITE" id="PS51233">
    <property type="entry name" value="VWFD"/>
    <property type="match status" value="7"/>
</dbReference>
<dbReference type="SMART" id="SM00216">
    <property type="entry name" value="VWD"/>
    <property type="match status" value="7"/>
</dbReference>
<feature type="domain" description="VWFD" evidence="4">
    <location>
        <begin position="2447"/>
        <end position="2622"/>
    </location>
</feature>
<feature type="domain" description="VWFD" evidence="4">
    <location>
        <begin position="2829"/>
        <end position="3004"/>
    </location>
</feature>
<dbReference type="Pfam" id="PF08742">
    <property type="entry name" value="C8"/>
    <property type="match status" value="6"/>
</dbReference>
<proteinExistence type="predicted"/>
<dbReference type="InterPro" id="IPR036084">
    <property type="entry name" value="Ser_inhib-like_sf"/>
</dbReference>
<dbReference type="CDD" id="cd19941">
    <property type="entry name" value="TIL"/>
    <property type="match status" value="6"/>
</dbReference>
<feature type="domain" description="VWFD" evidence="4">
    <location>
        <begin position="866"/>
        <end position="1045"/>
    </location>
</feature>
<dbReference type="PANTHER" id="PTHR11339">
    <property type="entry name" value="EXTRACELLULAR MATRIX GLYCOPROTEIN RELATED"/>
    <property type="match status" value="1"/>
</dbReference>
<dbReference type="Pfam" id="PF12714">
    <property type="entry name" value="TILa"/>
    <property type="match status" value="5"/>
</dbReference>
<feature type="domain" description="VWFD" evidence="4">
    <location>
        <begin position="1252"/>
        <end position="1434"/>
    </location>
</feature>
<dbReference type="Proteomes" id="UP001652642">
    <property type="component" value="Chromosome 9"/>
</dbReference>
<dbReference type="InterPro" id="IPR050780">
    <property type="entry name" value="Mucin_vWF_Thrombospondin_sf"/>
</dbReference>
<keyword evidence="2" id="KW-1015">Disulfide bond</keyword>
<keyword evidence="3" id="KW-0325">Glycoprotein</keyword>
<dbReference type="InterPro" id="IPR002919">
    <property type="entry name" value="TIL_dom"/>
</dbReference>
<feature type="domain" description="VWFD" evidence="4">
    <location>
        <begin position="1669"/>
        <end position="1849"/>
    </location>
</feature>
<dbReference type="InterPro" id="IPR014853">
    <property type="entry name" value="VWF/SSPO/ZAN-like_Cys-rich_dom"/>
</dbReference>
<dbReference type="GeneID" id="110091485"/>
<accession>A0ABM5ESG1</accession>
<organism evidence="5 6">
    <name type="scientific">Pogona vitticeps</name>
    <name type="common">central bearded dragon</name>
    <dbReference type="NCBI Taxonomy" id="103695"/>
    <lineage>
        <taxon>Eukaryota</taxon>
        <taxon>Metazoa</taxon>
        <taxon>Chordata</taxon>
        <taxon>Craniata</taxon>
        <taxon>Vertebrata</taxon>
        <taxon>Euteleostomi</taxon>
        <taxon>Lepidosauria</taxon>
        <taxon>Squamata</taxon>
        <taxon>Bifurcata</taxon>
        <taxon>Unidentata</taxon>
        <taxon>Episquamata</taxon>
        <taxon>Toxicofera</taxon>
        <taxon>Iguania</taxon>
        <taxon>Acrodonta</taxon>
        <taxon>Agamidae</taxon>
        <taxon>Amphibolurinae</taxon>
        <taxon>Pogona</taxon>
    </lineage>
</organism>
<dbReference type="SMART" id="SM00832">
    <property type="entry name" value="C8"/>
    <property type="match status" value="6"/>
</dbReference>